<gene>
    <name evidence="4" type="ORF">RCO7_09185</name>
</gene>
<dbReference type="InterPro" id="IPR051975">
    <property type="entry name" value="mtLSU_mL45"/>
</dbReference>
<dbReference type="InterPro" id="IPR024621">
    <property type="entry name" value="Mba1"/>
</dbReference>
<keyword evidence="3" id="KW-0496">Mitochondrion</keyword>
<dbReference type="Pfam" id="PF07961">
    <property type="entry name" value="MBA1"/>
    <property type="match status" value="1"/>
</dbReference>
<dbReference type="Gene3D" id="3.10.450.240">
    <property type="match status" value="1"/>
</dbReference>
<comment type="caution">
    <text evidence="4">The sequence shown here is derived from an EMBL/GenBank/DDBJ whole genome shotgun (WGS) entry which is preliminary data.</text>
</comment>
<dbReference type="GO" id="GO:0032979">
    <property type="term" value="P:protein insertion into mitochondrial inner membrane from matrix"/>
    <property type="evidence" value="ECO:0007669"/>
    <property type="project" value="InterPro"/>
</dbReference>
<proteinExistence type="predicted"/>
<dbReference type="PANTHER" id="PTHR28554:SF1">
    <property type="entry name" value="LARGE RIBOSOMAL SUBUNIT PROTEIN ML45"/>
    <property type="match status" value="1"/>
</dbReference>
<dbReference type="PANTHER" id="PTHR28554">
    <property type="entry name" value="39S RIBOSOMAL PROTEIN L45, MITOCHONDRIAL"/>
    <property type="match status" value="1"/>
</dbReference>
<dbReference type="SUPFAM" id="SSF54427">
    <property type="entry name" value="NTF2-like"/>
    <property type="match status" value="1"/>
</dbReference>
<reference evidence="5" key="1">
    <citation type="submission" date="2016-03" db="EMBL/GenBank/DDBJ databases">
        <authorList>
            <person name="Ploux O."/>
        </authorList>
    </citation>
    <scope>NUCLEOTIDE SEQUENCE [LARGE SCALE GENOMIC DNA]</scope>
    <source>
        <strain evidence="5">UK7</strain>
    </source>
</reference>
<dbReference type="STRING" id="914237.A0A1E1L363"/>
<sequence length="311" mass="35563">MAQLIPFRRPLPVFRALRVTCSQPRIQRQCFSQTSLLLASNNINSNKMMGQRPRQAAEPSRKVLMKQNAQIPSDVGLLDCTLPSPLLTYSTTKSTPTVTFITPTGRNVPSPFGSPKTYLKLRVEHLKTRLRDRFSLFVLWVSSPSVNRKFFTRAIKIQRSAIAPTAVALHRQMYTLFAEGQLAVLRKMCTDGIYQTFQSRIERRRKGEKVVWELVKYNGGPKLVSHRGAKIPMDGAAIRQAVVRIRSTQRLTRWVNGKQVEGTGKERDVTEYVVLQRMTQGWEEGGWMVWGTTEETTVEELKKWDEKKALE</sequence>
<keyword evidence="5" id="KW-1185">Reference proteome</keyword>
<comment type="subcellular location">
    <subcellularLocation>
        <location evidence="1">Mitochondrion</location>
    </subcellularLocation>
</comment>
<dbReference type="InterPro" id="IPR032710">
    <property type="entry name" value="NTF2-like_dom_sf"/>
</dbReference>
<evidence type="ECO:0000256" key="3">
    <source>
        <dbReference type="ARBA" id="ARBA00023128"/>
    </source>
</evidence>
<evidence type="ECO:0000313" key="5">
    <source>
        <dbReference type="Proteomes" id="UP000178129"/>
    </source>
</evidence>
<evidence type="ECO:0000313" key="4">
    <source>
        <dbReference type="EMBL" id="CZT04923.1"/>
    </source>
</evidence>
<dbReference type="GO" id="GO:0005743">
    <property type="term" value="C:mitochondrial inner membrane"/>
    <property type="evidence" value="ECO:0007669"/>
    <property type="project" value="InterPro"/>
</dbReference>
<evidence type="ECO:0000256" key="1">
    <source>
        <dbReference type="ARBA" id="ARBA00004173"/>
    </source>
</evidence>
<evidence type="ECO:0000256" key="2">
    <source>
        <dbReference type="ARBA" id="ARBA00022946"/>
    </source>
</evidence>
<dbReference type="InParanoid" id="A0A1E1L363"/>
<accession>A0A1E1L363</accession>
<dbReference type="FunCoup" id="A0A1E1L363">
    <property type="interactions" value="59"/>
</dbReference>
<protein>
    <recommendedName>
        <fullName evidence="6">Tim44-like domain-containing protein</fullName>
    </recommendedName>
</protein>
<organism evidence="4 5">
    <name type="scientific">Rhynchosporium graminicola</name>
    <dbReference type="NCBI Taxonomy" id="2792576"/>
    <lineage>
        <taxon>Eukaryota</taxon>
        <taxon>Fungi</taxon>
        <taxon>Dikarya</taxon>
        <taxon>Ascomycota</taxon>
        <taxon>Pezizomycotina</taxon>
        <taxon>Leotiomycetes</taxon>
        <taxon>Helotiales</taxon>
        <taxon>Ploettnerulaceae</taxon>
        <taxon>Rhynchosporium</taxon>
    </lineage>
</organism>
<dbReference type="EMBL" id="FJUW01000033">
    <property type="protein sequence ID" value="CZT04923.1"/>
    <property type="molecule type" value="Genomic_DNA"/>
</dbReference>
<evidence type="ECO:0008006" key="6">
    <source>
        <dbReference type="Google" id="ProtNLM"/>
    </source>
</evidence>
<dbReference type="AlphaFoldDB" id="A0A1E1L363"/>
<name>A0A1E1L363_9HELO</name>
<keyword evidence="2" id="KW-0809">Transit peptide</keyword>
<dbReference type="Proteomes" id="UP000178129">
    <property type="component" value="Unassembled WGS sequence"/>
</dbReference>